<keyword evidence="4" id="KW-1185">Reference proteome</keyword>
<reference evidence="3 4" key="1">
    <citation type="journal article" date="2021" name="Sci. Rep.">
        <title>Genome sequencing of the multicellular alga Astrephomene provides insights into convergent evolution of germ-soma differentiation.</title>
        <authorList>
            <person name="Yamashita S."/>
            <person name="Yamamoto K."/>
            <person name="Matsuzaki R."/>
            <person name="Suzuki S."/>
            <person name="Yamaguchi H."/>
            <person name="Hirooka S."/>
            <person name="Minakuchi Y."/>
            <person name="Miyagishima S."/>
            <person name="Kawachi M."/>
            <person name="Toyoda A."/>
            <person name="Nozaki H."/>
        </authorList>
    </citation>
    <scope>NUCLEOTIDE SEQUENCE [LARGE SCALE GENOMIC DNA]</scope>
    <source>
        <strain evidence="3 4">NIES-4017</strain>
    </source>
</reference>
<dbReference type="Pfam" id="PF09353">
    <property type="entry name" value="DUF1995"/>
    <property type="match status" value="1"/>
</dbReference>
<dbReference type="InterPro" id="IPR018962">
    <property type="entry name" value="DUF1995"/>
</dbReference>
<evidence type="ECO:0000256" key="1">
    <source>
        <dbReference type="SAM" id="MobiDB-lite"/>
    </source>
</evidence>
<evidence type="ECO:0000259" key="2">
    <source>
        <dbReference type="Pfam" id="PF09353"/>
    </source>
</evidence>
<name>A0AAD3HLE6_9CHLO</name>
<sequence>CRQRHLATPISARLASLEPTPAFNAGPTPPPPRTVTEAIRQARNSLRLFRESTAAETSASAPNGNTNSITNGKPNDGTAHPNDDGTADTAASNWPRRLIIELPMPSQRVGFLGRGSPPTDLVSLTDEADYPGGELQRFRVVRGLVEQLLEGYDSRFLGFLEDGADGVGLWSAGPHMSCVANVSTATVPSLLKLLDGGYGGRVRSPGHCLVAVNPQWTDAGSVGQPWQWRLRRRAAAALHPPAWTTLYCCRVVRGSGRGGGRGSCGVLHRAWPHRWALYPAATPDARCLGDCVLATPELPAQQLVLTRLNEARPEMRKKAKEMGLDEPGWF</sequence>
<accession>A0AAD3HLE6</accession>
<protein>
    <recommendedName>
        <fullName evidence="2">DUF1995 domain-containing protein</fullName>
    </recommendedName>
</protein>
<feature type="compositionally biased region" description="Polar residues" evidence="1">
    <location>
        <begin position="62"/>
        <end position="73"/>
    </location>
</feature>
<feature type="non-terminal residue" evidence="3">
    <location>
        <position position="330"/>
    </location>
</feature>
<feature type="domain" description="DUF1995" evidence="2">
    <location>
        <begin position="32"/>
        <end position="280"/>
    </location>
</feature>
<comment type="caution">
    <text evidence="3">The sequence shown here is derived from an EMBL/GenBank/DDBJ whole genome shotgun (WGS) entry which is preliminary data.</text>
</comment>
<dbReference type="EMBL" id="BMAR01000010">
    <property type="protein sequence ID" value="GFR45634.1"/>
    <property type="molecule type" value="Genomic_DNA"/>
</dbReference>
<evidence type="ECO:0000313" key="3">
    <source>
        <dbReference type="EMBL" id="GFR45634.1"/>
    </source>
</evidence>
<evidence type="ECO:0000313" key="4">
    <source>
        <dbReference type="Proteomes" id="UP001054857"/>
    </source>
</evidence>
<proteinExistence type="predicted"/>
<dbReference type="AlphaFoldDB" id="A0AAD3HLE6"/>
<dbReference type="Proteomes" id="UP001054857">
    <property type="component" value="Unassembled WGS sequence"/>
</dbReference>
<feature type="compositionally biased region" description="Low complexity" evidence="1">
    <location>
        <begin position="52"/>
        <end position="61"/>
    </location>
</feature>
<organism evidence="3 4">
    <name type="scientific">Astrephomene gubernaculifera</name>
    <dbReference type="NCBI Taxonomy" id="47775"/>
    <lineage>
        <taxon>Eukaryota</taxon>
        <taxon>Viridiplantae</taxon>
        <taxon>Chlorophyta</taxon>
        <taxon>core chlorophytes</taxon>
        <taxon>Chlorophyceae</taxon>
        <taxon>CS clade</taxon>
        <taxon>Chlamydomonadales</taxon>
        <taxon>Astrephomenaceae</taxon>
        <taxon>Astrephomene</taxon>
    </lineage>
</organism>
<gene>
    <name evidence="3" type="ORF">Agub_g7042</name>
</gene>
<feature type="region of interest" description="Disordered" evidence="1">
    <location>
        <begin position="52"/>
        <end position="90"/>
    </location>
</feature>